<proteinExistence type="predicted"/>
<evidence type="ECO:0000313" key="3">
    <source>
        <dbReference type="Proteomes" id="UP000261187"/>
    </source>
</evidence>
<name>A0AA92T184_9BACT</name>
<dbReference type="Proteomes" id="UP000261187">
    <property type="component" value="Unassembled WGS sequence"/>
</dbReference>
<gene>
    <name evidence="2" type="ORF">DXC61_00855</name>
</gene>
<dbReference type="PANTHER" id="PTHR34580:SF9">
    <property type="entry name" value="SLL5097 PROTEIN"/>
    <property type="match status" value="1"/>
</dbReference>
<evidence type="ECO:0000313" key="2">
    <source>
        <dbReference type="EMBL" id="RGL64747.1"/>
    </source>
</evidence>
<dbReference type="PANTHER" id="PTHR34580">
    <property type="match status" value="1"/>
</dbReference>
<dbReference type="AlphaFoldDB" id="A0AA92T184"/>
<sequence>MSMSESKQAYYEKLVYNELMTHELVNYDRVLAKSKTLEALSDRQKNCTVSAYSDYNVLKKAFIVVIDLLKLVEGNDCVVMEGGTRNRVFHYVGERSDPLGNTNCRMIKDVKRYWEFCQDSGGFFPEAWLDYFFKDTLNLQKLKERKRRPLVCVGLDRSLTHLEYLPNLYEAIKKRQVLKISYAERYGDRTELIFHPHLLKEYNGRWFILGVNEDGNYGKYSVDRIYSYCIVNGVDYVPMKEGEYKYWNQIIGVSHQEWTDVVHITLKTHSLYKHGLFVSKRFHESQHEVLAFGNHDGEEYGMLSIDIVPNKEFYGRMLLYGDDIEVVSPSDVREQVKKRIEALRQRYST</sequence>
<reference evidence="2 3" key="1">
    <citation type="submission" date="2018-08" db="EMBL/GenBank/DDBJ databases">
        <title>A genome reference for cultivated species of the human gut microbiota.</title>
        <authorList>
            <person name="Zou Y."/>
            <person name="Xue W."/>
            <person name="Luo G."/>
        </authorList>
    </citation>
    <scope>NUCLEOTIDE SEQUENCE [LARGE SCALE GENOMIC DNA]</scope>
    <source>
        <strain evidence="2 3">TF06-40</strain>
    </source>
</reference>
<dbReference type="InterPro" id="IPR051534">
    <property type="entry name" value="CBASS_pafABC_assoc_protein"/>
</dbReference>
<comment type="caution">
    <text evidence="2">The sequence shown here is derived from an EMBL/GenBank/DDBJ whole genome shotgun (WGS) entry which is preliminary data.</text>
</comment>
<evidence type="ECO:0000259" key="1">
    <source>
        <dbReference type="Pfam" id="PF13280"/>
    </source>
</evidence>
<accession>A0AA92T184</accession>
<dbReference type="EMBL" id="QSSA01000001">
    <property type="protein sequence ID" value="RGL64747.1"/>
    <property type="molecule type" value="Genomic_DNA"/>
</dbReference>
<dbReference type="PROSITE" id="PS52050">
    <property type="entry name" value="WYL"/>
    <property type="match status" value="1"/>
</dbReference>
<feature type="domain" description="WYL" evidence="1">
    <location>
        <begin position="163"/>
        <end position="226"/>
    </location>
</feature>
<dbReference type="Pfam" id="PF13280">
    <property type="entry name" value="WYL"/>
    <property type="match status" value="1"/>
</dbReference>
<organism evidence="2 3">
    <name type="scientific">Segatella copri</name>
    <dbReference type="NCBI Taxonomy" id="165179"/>
    <lineage>
        <taxon>Bacteria</taxon>
        <taxon>Pseudomonadati</taxon>
        <taxon>Bacteroidota</taxon>
        <taxon>Bacteroidia</taxon>
        <taxon>Bacteroidales</taxon>
        <taxon>Prevotellaceae</taxon>
        <taxon>Segatella</taxon>
    </lineage>
</organism>
<dbReference type="InterPro" id="IPR026881">
    <property type="entry name" value="WYL_dom"/>
</dbReference>
<protein>
    <submittedName>
        <fullName evidence="2">WYL domain-containing protein</fullName>
    </submittedName>
</protein>